<feature type="region of interest" description="Disordered" evidence="1">
    <location>
        <begin position="503"/>
        <end position="548"/>
    </location>
</feature>
<organism evidence="3 4">
    <name type="scientific">Actinomyces graevenitzii</name>
    <dbReference type="NCBI Taxonomy" id="55565"/>
    <lineage>
        <taxon>Bacteria</taxon>
        <taxon>Bacillati</taxon>
        <taxon>Actinomycetota</taxon>
        <taxon>Actinomycetes</taxon>
        <taxon>Actinomycetales</taxon>
        <taxon>Actinomycetaceae</taxon>
        <taxon>Actinomyces</taxon>
    </lineage>
</organism>
<evidence type="ECO:0000313" key="3">
    <source>
        <dbReference type="EMBL" id="UQF80306.1"/>
    </source>
</evidence>
<keyword evidence="2" id="KW-0472">Membrane</keyword>
<evidence type="ECO:0000256" key="2">
    <source>
        <dbReference type="SAM" id="Phobius"/>
    </source>
</evidence>
<evidence type="ECO:0000313" key="4">
    <source>
        <dbReference type="Proteomes" id="UP000830236"/>
    </source>
</evidence>
<feature type="transmembrane region" description="Helical" evidence="2">
    <location>
        <begin position="646"/>
        <end position="669"/>
    </location>
</feature>
<protein>
    <submittedName>
        <fullName evidence="3">Uncharacterized protein</fullName>
    </submittedName>
</protein>
<feature type="region of interest" description="Disordered" evidence="1">
    <location>
        <begin position="429"/>
        <end position="470"/>
    </location>
</feature>
<name>A0A9E7AIQ5_9ACTO</name>
<feature type="region of interest" description="Disordered" evidence="1">
    <location>
        <begin position="1"/>
        <end position="36"/>
    </location>
</feature>
<dbReference type="AlphaFoldDB" id="A0A9E7AIQ5"/>
<dbReference type="KEGG" id="agh:M3I41_03255"/>
<proteinExistence type="predicted"/>
<feature type="compositionally biased region" description="Low complexity" evidence="1">
    <location>
        <begin position="538"/>
        <end position="547"/>
    </location>
</feature>
<keyword evidence="2" id="KW-0812">Transmembrane</keyword>
<feature type="region of interest" description="Disordered" evidence="1">
    <location>
        <begin position="50"/>
        <end position="70"/>
    </location>
</feature>
<feature type="region of interest" description="Disordered" evidence="1">
    <location>
        <begin position="93"/>
        <end position="146"/>
    </location>
</feature>
<dbReference type="Proteomes" id="UP000830236">
    <property type="component" value="Chromosome"/>
</dbReference>
<evidence type="ECO:0000256" key="1">
    <source>
        <dbReference type="SAM" id="MobiDB-lite"/>
    </source>
</evidence>
<keyword evidence="2" id="KW-1133">Transmembrane helix</keyword>
<feature type="compositionally biased region" description="Basic and acidic residues" evidence="1">
    <location>
        <begin position="19"/>
        <end position="29"/>
    </location>
</feature>
<gene>
    <name evidence="3" type="ORF">M3I41_03255</name>
</gene>
<accession>A0A9E7AIQ5</accession>
<feature type="compositionally biased region" description="Low complexity" evidence="1">
    <location>
        <begin position="105"/>
        <end position="137"/>
    </location>
</feature>
<dbReference type="EMBL" id="CP097095">
    <property type="protein sequence ID" value="UQF80306.1"/>
    <property type="molecule type" value="Genomic_DNA"/>
</dbReference>
<feature type="region of interest" description="Disordered" evidence="1">
    <location>
        <begin position="280"/>
        <end position="301"/>
    </location>
</feature>
<sequence>MTDAPQNGAARPMSRRARREAERSAEREAFLTGQQPLLTRREMRRLREEQEALREAVASGELTVDEAQALQSPMAEMDIKSHTLHEHNSFEPIREPLLGSGPGDGPSRANAAPSAPGFPSAPSAPAASAPVAAPSAPVVTPGDDLRDTRVVPTAASRMPEGAGHTTAPTFPPVNTAAANTANAANGGNGPAVGLPTHLASSSPTAGSAASFGISAASATSAGAGPLGGQAPTQPVVHVNSAHAGAPSLPTYPARSRRAASAASAGMASSASAYSSLSAPSAAPAVNGRATRRRANAASAPSSFSATAASATAASADLASRAGTRSRRRAAASAASAPSIFSATAASADLAGVNAVSARSAASAPSAFSATAPSAMSGTAASAASANSAVSDLGADLPRRRTVFNAVSAPTPSAAPRAEAAPASPFLPVHSVLENPPAQLGQSAHSAELPVAQSAPQAAPVAPGGGEQGPLWQSVAADRTQPVPSADEAGDWNVSTAAYAPVNEPLADAQPTPGQAEPAPMRRRSLLGGNAQPAPTPAPAANETPARRPIVRAPSVAKGVREVDTNTGELTIIKPANPNPPVVQRTPEMVSTQDEFEDEVVPNWGAFSQARANQQANSAPNEALADTGLYDHLEDDESSQDGRGLRIFLTMLLIIVLALVVAAVVWFVVLDGGSTNALALELPKLE</sequence>
<feature type="compositionally biased region" description="Low complexity" evidence="1">
    <location>
        <begin position="449"/>
        <end position="461"/>
    </location>
</feature>
<reference evidence="3" key="1">
    <citation type="submission" date="2022-05" db="EMBL/GenBank/DDBJ databases">
        <title>Using nanopore sequencing to obtain complete genomes from saliva samples.</title>
        <authorList>
            <person name="Baker J.L."/>
        </authorList>
    </citation>
    <scope>NUCLEOTIDE SEQUENCE</scope>
    <source>
        <strain evidence="3">JCVI-JB-Ag32</strain>
    </source>
</reference>